<evidence type="ECO:0000256" key="12">
    <source>
        <dbReference type="ARBA" id="ARBA00024056"/>
    </source>
</evidence>
<evidence type="ECO:0000256" key="14">
    <source>
        <dbReference type="SAM" id="MobiDB-lite"/>
    </source>
</evidence>
<name>A0A8H6YFW4_9AGAR</name>
<dbReference type="EMBL" id="JACAZH010000010">
    <property type="protein sequence ID" value="KAF7357245.1"/>
    <property type="molecule type" value="Genomic_DNA"/>
</dbReference>
<keyword evidence="15" id="KW-0732">Signal</keyword>
<keyword evidence="4" id="KW-0325">Glycoprotein</keyword>
<keyword evidence="18" id="KW-1185">Reference proteome</keyword>
<evidence type="ECO:0000313" key="17">
    <source>
        <dbReference type="EMBL" id="KAF7357245.1"/>
    </source>
</evidence>
<dbReference type="InterPro" id="IPR050248">
    <property type="entry name" value="Polysacc_deacetylase_ArnD"/>
</dbReference>
<keyword evidence="3" id="KW-1003">Cell membrane</keyword>
<evidence type="ECO:0000256" key="9">
    <source>
        <dbReference type="ARBA" id="ARBA00023288"/>
    </source>
</evidence>
<dbReference type="GO" id="GO:0005886">
    <property type="term" value="C:plasma membrane"/>
    <property type="evidence" value="ECO:0007669"/>
    <property type="project" value="UniProtKB-SubCell"/>
</dbReference>
<dbReference type="Pfam" id="PF01522">
    <property type="entry name" value="Polysacc_deac_1"/>
    <property type="match status" value="1"/>
</dbReference>
<evidence type="ECO:0000256" key="1">
    <source>
        <dbReference type="ARBA" id="ARBA00001941"/>
    </source>
</evidence>
<dbReference type="GO" id="GO:0098552">
    <property type="term" value="C:side of membrane"/>
    <property type="evidence" value="ECO:0007669"/>
    <property type="project" value="UniProtKB-KW"/>
</dbReference>
<evidence type="ECO:0000313" key="18">
    <source>
        <dbReference type="Proteomes" id="UP000623467"/>
    </source>
</evidence>
<dbReference type="GO" id="GO:0071555">
    <property type="term" value="P:cell wall organization"/>
    <property type="evidence" value="ECO:0007669"/>
    <property type="project" value="UniProtKB-KW"/>
</dbReference>
<protein>
    <recommendedName>
        <fullName evidence="12">chitin deacetylase</fullName>
        <ecNumber evidence="12">3.5.1.41</ecNumber>
    </recommendedName>
</protein>
<keyword evidence="8" id="KW-0170">Cobalt</keyword>
<gene>
    <name evidence="17" type="ORF">MSAN_01319500</name>
</gene>
<dbReference type="OrthoDB" id="407355at2759"/>
<evidence type="ECO:0000256" key="3">
    <source>
        <dbReference type="ARBA" id="ARBA00022475"/>
    </source>
</evidence>
<dbReference type="EC" id="3.5.1.41" evidence="12"/>
<dbReference type="GO" id="GO:0004099">
    <property type="term" value="F:chitin deacetylase activity"/>
    <property type="evidence" value="ECO:0007669"/>
    <property type="project" value="UniProtKB-EC"/>
</dbReference>
<sequence length="402" mass="43747">MRTILFLSLAALLLGSRADMTEAEEAALTDPTAECAYIPYPPVDNVVSSFPPTGTPVAAIMPNDAAGQATYDQMKANIPNIVPKGVNGTFTVNISKTYDPTDPDCWWTYSLCTTPKLAGLNPDIVAVPEPRTLGYGFDDGPNCSHNAFYDYLTSQNQKATMFFIGGNVMNHPLQAIRAVQDGHEICVHTWSHRPLTTLTNEQVFGELWYTIQLIKLVTGYTPTCWRPPTGDVDDRVRYIAQQLGLVNILWKYDADDWMVSAGEYTPAQVDANYAYLIANVSAGTFDTVGAIMLTHELDNYTMQTAVEKYPLLAAAFDVRYHIVPVGVAYNKTQPYVETNYTQPNFEQYVAARTGSGSGSSGAGGNPGSQSTSKTTGTSAGVSLWPPFAIVLALLAGSFMIWL</sequence>
<keyword evidence="9" id="KW-0449">Lipoprotein</keyword>
<dbReference type="InterPro" id="IPR002509">
    <property type="entry name" value="NODB_dom"/>
</dbReference>
<reference evidence="17" key="1">
    <citation type="submission" date="2020-05" db="EMBL/GenBank/DDBJ databases">
        <title>Mycena genomes resolve the evolution of fungal bioluminescence.</title>
        <authorList>
            <person name="Tsai I.J."/>
        </authorList>
    </citation>
    <scope>NUCLEOTIDE SEQUENCE</scope>
    <source>
        <strain evidence="17">160909Yilan</strain>
    </source>
</reference>
<comment type="cofactor">
    <cofactor evidence="1">
        <name>Co(2+)</name>
        <dbReference type="ChEBI" id="CHEBI:48828"/>
    </cofactor>
</comment>
<dbReference type="Proteomes" id="UP000623467">
    <property type="component" value="Unassembled WGS sequence"/>
</dbReference>
<comment type="caution">
    <text evidence="17">The sequence shown here is derived from an EMBL/GenBank/DDBJ whole genome shotgun (WGS) entry which is preliminary data.</text>
</comment>
<evidence type="ECO:0000256" key="6">
    <source>
        <dbReference type="ARBA" id="ARBA00023136"/>
    </source>
</evidence>
<dbReference type="PANTHER" id="PTHR10587:SF98">
    <property type="entry name" value="CHITIN DEACETYLASE"/>
    <property type="match status" value="1"/>
</dbReference>
<dbReference type="Gene3D" id="3.20.20.370">
    <property type="entry name" value="Glycoside hydrolase/deacetylase"/>
    <property type="match status" value="1"/>
</dbReference>
<dbReference type="GO" id="GO:0006032">
    <property type="term" value="P:chitin catabolic process"/>
    <property type="evidence" value="ECO:0007669"/>
    <property type="project" value="UniProtKB-KW"/>
</dbReference>
<feature type="region of interest" description="Disordered" evidence="14">
    <location>
        <begin position="353"/>
        <end position="375"/>
    </location>
</feature>
<evidence type="ECO:0000256" key="15">
    <source>
        <dbReference type="SAM" id="SignalP"/>
    </source>
</evidence>
<organism evidence="17 18">
    <name type="scientific">Mycena sanguinolenta</name>
    <dbReference type="NCBI Taxonomy" id="230812"/>
    <lineage>
        <taxon>Eukaryota</taxon>
        <taxon>Fungi</taxon>
        <taxon>Dikarya</taxon>
        <taxon>Basidiomycota</taxon>
        <taxon>Agaricomycotina</taxon>
        <taxon>Agaricomycetes</taxon>
        <taxon>Agaricomycetidae</taxon>
        <taxon>Agaricales</taxon>
        <taxon>Marasmiineae</taxon>
        <taxon>Mycenaceae</taxon>
        <taxon>Mycena</taxon>
    </lineage>
</organism>
<keyword evidence="10" id="KW-0961">Cell wall biogenesis/degradation</keyword>
<evidence type="ECO:0000256" key="8">
    <source>
        <dbReference type="ARBA" id="ARBA00023285"/>
    </source>
</evidence>
<keyword evidence="5" id="KW-0146">Chitin degradation</keyword>
<evidence type="ECO:0000256" key="5">
    <source>
        <dbReference type="ARBA" id="ARBA00023024"/>
    </source>
</evidence>
<dbReference type="InterPro" id="IPR011330">
    <property type="entry name" value="Glyco_hydro/deAcase_b/a-brl"/>
</dbReference>
<keyword evidence="4" id="KW-0336">GPI-anchor</keyword>
<feature type="compositionally biased region" description="Gly residues" evidence="14">
    <location>
        <begin position="355"/>
        <end position="366"/>
    </location>
</feature>
<feature type="signal peptide" evidence="15">
    <location>
        <begin position="1"/>
        <end position="23"/>
    </location>
</feature>
<dbReference type="GO" id="GO:0009272">
    <property type="term" value="P:fungal-type cell wall biogenesis"/>
    <property type="evidence" value="ECO:0007669"/>
    <property type="project" value="UniProtKB-ARBA"/>
</dbReference>
<keyword evidence="6" id="KW-0472">Membrane</keyword>
<comment type="subcellular location">
    <subcellularLocation>
        <location evidence="2">Cell membrane</location>
        <topology evidence="2">Lipid-anchor</topology>
        <topology evidence="2">GPI-anchor</topology>
    </subcellularLocation>
</comment>
<evidence type="ECO:0000256" key="4">
    <source>
        <dbReference type="ARBA" id="ARBA00022622"/>
    </source>
</evidence>
<keyword evidence="7" id="KW-0119">Carbohydrate metabolism</keyword>
<dbReference type="PROSITE" id="PS51677">
    <property type="entry name" value="NODB"/>
    <property type="match status" value="1"/>
</dbReference>
<comment type="catalytic activity">
    <reaction evidence="13">
        <text>[(1-&gt;4)-N-acetyl-beta-D-glucosaminyl](n) + n H2O = chitosan + n acetate</text>
        <dbReference type="Rhea" id="RHEA:10464"/>
        <dbReference type="Rhea" id="RHEA-COMP:9593"/>
        <dbReference type="Rhea" id="RHEA-COMP:9597"/>
        <dbReference type="ChEBI" id="CHEBI:15377"/>
        <dbReference type="ChEBI" id="CHEBI:17029"/>
        <dbReference type="ChEBI" id="CHEBI:30089"/>
        <dbReference type="ChEBI" id="CHEBI:57704"/>
        <dbReference type="EC" id="3.5.1.41"/>
    </reaction>
    <physiologicalReaction direction="left-to-right" evidence="13">
        <dbReference type="Rhea" id="RHEA:10465"/>
    </physiologicalReaction>
</comment>
<evidence type="ECO:0000256" key="10">
    <source>
        <dbReference type="ARBA" id="ARBA00023316"/>
    </source>
</evidence>
<feature type="domain" description="NodB homology" evidence="16">
    <location>
        <begin position="131"/>
        <end position="330"/>
    </location>
</feature>
<feature type="chain" id="PRO_5034938125" description="chitin deacetylase" evidence="15">
    <location>
        <begin position="24"/>
        <end position="402"/>
    </location>
</feature>
<evidence type="ECO:0000256" key="2">
    <source>
        <dbReference type="ARBA" id="ARBA00004609"/>
    </source>
</evidence>
<proteinExistence type="predicted"/>
<evidence type="ECO:0000256" key="7">
    <source>
        <dbReference type="ARBA" id="ARBA00023277"/>
    </source>
</evidence>
<dbReference type="PANTHER" id="PTHR10587">
    <property type="entry name" value="GLYCOSYL TRANSFERASE-RELATED"/>
    <property type="match status" value="1"/>
</dbReference>
<evidence type="ECO:0000259" key="16">
    <source>
        <dbReference type="PROSITE" id="PS51677"/>
    </source>
</evidence>
<dbReference type="AlphaFoldDB" id="A0A8H6YFW4"/>
<dbReference type="SUPFAM" id="SSF88713">
    <property type="entry name" value="Glycoside hydrolase/deacetylase"/>
    <property type="match status" value="1"/>
</dbReference>
<dbReference type="GO" id="GO:0000272">
    <property type="term" value="P:polysaccharide catabolic process"/>
    <property type="evidence" value="ECO:0007669"/>
    <property type="project" value="UniProtKB-KW"/>
</dbReference>
<evidence type="ECO:0000256" key="11">
    <source>
        <dbReference type="ARBA" id="ARBA00023326"/>
    </source>
</evidence>
<keyword evidence="11" id="KW-0624">Polysaccharide degradation</keyword>
<accession>A0A8H6YFW4</accession>
<evidence type="ECO:0000256" key="13">
    <source>
        <dbReference type="ARBA" id="ARBA00048494"/>
    </source>
</evidence>